<sequence length="136" mass="15342">MDAASLLQEQVSHSSQRQSSIDVEANTLAQVSPEDSTNRLAKLPKEGRKEKWRLKGSSGSRRIRGKTAAQSDRLRRHPYAPEVDPYYYHINWPQAVLQKWTTDKLKKSFTLTISQEATTKDQGLGCTEPQAEKGDT</sequence>
<evidence type="ECO:0000313" key="3">
    <source>
        <dbReference type="Proteomes" id="UP001142489"/>
    </source>
</evidence>
<accession>A0A9Q1AVJ3</accession>
<feature type="compositionally biased region" description="Polar residues" evidence="1">
    <location>
        <begin position="7"/>
        <end position="26"/>
    </location>
</feature>
<proteinExistence type="predicted"/>
<organism evidence="2 3">
    <name type="scientific">Phrynocephalus forsythii</name>
    <dbReference type="NCBI Taxonomy" id="171643"/>
    <lineage>
        <taxon>Eukaryota</taxon>
        <taxon>Metazoa</taxon>
        <taxon>Chordata</taxon>
        <taxon>Craniata</taxon>
        <taxon>Vertebrata</taxon>
        <taxon>Euteleostomi</taxon>
        <taxon>Lepidosauria</taxon>
        <taxon>Squamata</taxon>
        <taxon>Bifurcata</taxon>
        <taxon>Unidentata</taxon>
        <taxon>Episquamata</taxon>
        <taxon>Toxicofera</taxon>
        <taxon>Iguania</taxon>
        <taxon>Acrodonta</taxon>
        <taxon>Agamidae</taxon>
        <taxon>Agaminae</taxon>
        <taxon>Phrynocephalus</taxon>
    </lineage>
</organism>
<evidence type="ECO:0000313" key="2">
    <source>
        <dbReference type="EMBL" id="KAJ7314130.1"/>
    </source>
</evidence>
<feature type="region of interest" description="Disordered" evidence="1">
    <location>
        <begin position="44"/>
        <end position="76"/>
    </location>
</feature>
<gene>
    <name evidence="2" type="ORF">JRQ81_006068</name>
</gene>
<protein>
    <submittedName>
        <fullName evidence="2">Uncharacterized protein</fullName>
    </submittedName>
</protein>
<dbReference type="AlphaFoldDB" id="A0A9Q1AVJ3"/>
<evidence type="ECO:0000256" key="1">
    <source>
        <dbReference type="SAM" id="MobiDB-lite"/>
    </source>
</evidence>
<dbReference type="EMBL" id="JAPFRF010000012">
    <property type="protein sequence ID" value="KAJ7314130.1"/>
    <property type="molecule type" value="Genomic_DNA"/>
</dbReference>
<reference evidence="2" key="1">
    <citation type="journal article" date="2023" name="DNA Res.">
        <title>Chromosome-level genome assembly of Phrynocephalus forsythii using third-generation DNA sequencing and Hi-C analysis.</title>
        <authorList>
            <person name="Qi Y."/>
            <person name="Zhao W."/>
            <person name="Zhao Y."/>
            <person name="Niu C."/>
            <person name="Cao S."/>
            <person name="Zhang Y."/>
        </authorList>
    </citation>
    <scope>NUCLEOTIDE SEQUENCE</scope>
    <source>
        <tissue evidence="2">Muscle</tissue>
    </source>
</reference>
<feature type="region of interest" description="Disordered" evidence="1">
    <location>
        <begin position="1"/>
        <end position="26"/>
    </location>
</feature>
<name>A0A9Q1AVJ3_9SAUR</name>
<dbReference type="Proteomes" id="UP001142489">
    <property type="component" value="Unassembled WGS sequence"/>
</dbReference>
<comment type="caution">
    <text evidence="2">The sequence shown here is derived from an EMBL/GenBank/DDBJ whole genome shotgun (WGS) entry which is preliminary data.</text>
</comment>
<keyword evidence="3" id="KW-1185">Reference proteome</keyword>
<feature type="region of interest" description="Disordered" evidence="1">
    <location>
        <begin position="116"/>
        <end position="136"/>
    </location>
</feature>